<dbReference type="PANTHER" id="PTHR23116:SF36">
    <property type="entry name" value="HARMONIN"/>
    <property type="match status" value="1"/>
</dbReference>
<dbReference type="GO" id="GO:0005886">
    <property type="term" value="C:plasma membrane"/>
    <property type="evidence" value="ECO:0007669"/>
    <property type="project" value="TreeGrafter"/>
</dbReference>
<dbReference type="EMBL" id="JAODUP010000070">
    <property type="protein sequence ID" value="KAK2164022.1"/>
    <property type="molecule type" value="Genomic_DNA"/>
</dbReference>
<dbReference type="AlphaFoldDB" id="A0AAD9K357"/>
<dbReference type="GO" id="GO:0002142">
    <property type="term" value="C:stereocilia ankle link complex"/>
    <property type="evidence" value="ECO:0007669"/>
    <property type="project" value="TreeGrafter"/>
</dbReference>
<keyword evidence="6" id="KW-1185">Reference proteome</keyword>
<sequence length="91" mass="10423">MPKFDLDTMRIVRLTRHGKESLGFTVRGGYEHEVGVYVSEVEPESQAYTQGLRAGDEIMRLNGFTISQAIHQEVLNLIKAHKELVLKVRRK</sequence>
<dbReference type="InterPro" id="IPR051844">
    <property type="entry name" value="USH2_Complex_Protein"/>
</dbReference>
<evidence type="ECO:0000256" key="3">
    <source>
        <dbReference type="ARBA" id="ARBA00023273"/>
    </source>
</evidence>
<dbReference type="Gene3D" id="2.30.42.10">
    <property type="match status" value="1"/>
</dbReference>
<dbReference type="SUPFAM" id="SSF50156">
    <property type="entry name" value="PDZ domain-like"/>
    <property type="match status" value="1"/>
</dbReference>
<organism evidence="5 6">
    <name type="scientific">Paralvinella palmiformis</name>
    <dbReference type="NCBI Taxonomy" id="53620"/>
    <lineage>
        <taxon>Eukaryota</taxon>
        <taxon>Metazoa</taxon>
        <taxon>Spiralia</taxon>
        <taxon>Lophotrochozoa</taxon>
        <taxon>Annelida</taxon>
        <taxon>Polychaeta</taxon>
        <taxon>Sedentaria</taxon>
        <taxon>Canalipalpata</taxon>
        <taxon>Terebellida</taxon>
        <taxon>Terebelliformia</taxon>
        <taxon>Alvinellidae</taxon>
        <taxon>Paralvinella</taxon>
    </lineage>
</organism>
<name>A0AAD9K357_9ANNE</name>
<gene>
    <name evidence="5" type="ORF">LSH36_70g05049</name>
</gene>
<dbReference type="PANTHER" id="PTHR23116">
    <property type="entry name" value="PDZ DOMAIN CONTAINING WHIRLIN AND HARMONIN-RELATED"/>
    <property type="match status" value="1"/>
</dbReference>
<reference evidence="5" key="1">
    <citation type="journal article" date="2023" name="Mol. Biol. Evol.">
        <title>Third-Generation Sequencing Reveals the Adaptive Role of the Epigenome in Three Deep-Sea Polychaetes.</title>
        <authorList>
            <person name="Perez M."/>
            <person name="Aroh O."/>
            <person name="Sun Y."/>
            <person name="Lan Y."/>
            <person name="Juniper S.K."/>
            <person name="Young C.R."/>
            <person name="Angers B."/>
            <person name="Qian P.Y."/>
        </authorList>
    </citation>
    <scope>NUCLEOTIDE SEQUENCE</scope>
    <source>
        <strain evidence="5">P08H-3</strain>
    </source>
</reference>
<evidence type="ECO:0000313" key="6">
    <source>
        <dbReference type="Proteomes" id="UP001208570"/>
    </source>
</evidence>
<protein>
    <recommendedName>
        <fullName evidence="4">PDZ domain-containing protein</fullName>
    </recommendedName>
</protein>
<dbReference type="InterPro" id="IPR036034">
    <property type="entry name" value="PDZ_sf"/>
</dbReference>
<dbReference type="Proteomes" id="UP001208570">
    <property type="component" value="Unassembled WGS sequence"/>
</dbReference>
<proteinExistence type="predicted"/>
<feature type="domain" description="PDZ" evidence="4">
    <location>
        <begin position="11"/>
        <end position="79"/>
    </location>
</feature>
<dbReference type="Pfam" id="PF00595">
    <property type="entry name" value="PDZ"/>
    <property type="match status" value="1"/>
</dbReference>
<dbReference type="GO" id="GO:0005929">
    <property type="term" value="C:cilium"/>
    <property type="evidence" value="ECO:0007669"/>
    <property type="project" value="TreeGrafter"/>
</dbReference>
<dbReference type="SMART" id="SM00228">
    <property type="entry name" value="PDZ"/>
    <property type="match status" value="1"/>
</dbReference>
<dbReference type="PROSITE" id="PS50106">
    <property type="entry name" value="PDZ"/>
    <property type="match status" value="1"/>
</dbReference>
<evidence type="ECO:0000259" key="4">
    <source>
        <dbReference type="PROSITE" id="PS50106"/>
    </source>
</evidence>
<keyword evidence="2" id="KW-0677">Repeat</keyword>
<dbReference type="InterPro" id="IPR001478">
    <property type="entry name" value="PDZ"/>
</dbReference>
<accession>A0AAD9K357</accession>
<evidence type="ECO:0000313" key="5">
    <source>
        <dbReference type="EMBL" id="KAK2164022.1"/>
    </source>
</evidence>
<evidence type="ECO:0000256" key="1">
    <source>
        <dbReference type="ARBA" id="ARBA00004316"/>
    </source>
</evidence>
<dbReference type="GO" id="GO:0032426">
    <property type="term" value="C:stereocilium tip"/>
    <property type="evidence" value="ECO:0007669"/>
    <property type="project" value="TreeGrafter"/>
</dbReference>
<comment type="caution">
    <text evidence="5">The sequence shown here is derived from an EMBL/GenBank/DDBJ whole genome shotgun (WGS) entry which is preliminary data.</text>
</comment>
<keyword evidence="3" id="KW-0966">Cell projection</keyword>
<comment type="subcellular location">
    <subcellularLocation>
        <location evidence="1">Cell projection</location>
    </subcellularLocation>
</comment>
<evidence type="ECO:0000256" key="2">
    <source>
        <dbReference type="ARBA" id="ARBA00022737"/>
    </source>
</evidence>